<dbReference type="EMBL" id="MLHJ01000053">
    <property type="protein sequence ID" value="OOF42715.1"/>
    <property type="molecule type" value="Genomic_DNA"/>
</dbReference>
<dbReference type="AlphaFoldDB" id="A0A1V3ILK9"/>
<dbReference type="STRING" id="1908260.BKK50_06185"/>
<dbReference type="RefSeq" id="WP_077416434.1">
    <property type="nucleotide sequence ID" value="NZ_MLHJ01000053.1"/>
</dbReference>
<organism evidence="1 2">
    <name type="scientific">Rodentibacter rarus</name>
    <dbReference type="NCBI Taxonomy" id="1908260"/>
    <lineage>
        <taxon>Bacteria</taxon>
        <taxon>Pseudomonadati</taxon>
        <taxon>Pseudomonadota</taxon>
        <taxon>Gammaproteobacteria</taxon>
        <taxon>Pasteurellales</taxon>
        <taxon>Pasteurellaceae</taxon>
        <taxon>Rodentibacter</taxon>
    </lineage>
</organism>
<keyword evidence="1" id="KW-0808">Transferase</keyword>
<evidence type="ECO:0000313" key="2">
    <source>
        <dbReference type="Proteomes" id="UP000189433"/>
    </source>
</evidence>
<accession>A0A1V3ILK9</accession>
<dbReference type="OrthoDB" id="543755at2"/>
<keyword evidence="2" id="KW-1185">Reference proteome</keyword>
<comment type="caution">
    <text evidence="1">The sequence shown here is derived from an EMBL/GenBank/DDBJ whole genome shotgun (WGS) entry which is preliminary data.</text>
</comment>
<proteinExistence type="predicted"/>
<dbReference type="CDD" id="cd16439">
    <property type="entry name" value="beta_Kdo_transferase_KpsC_2"/>
    <property type="match status" value="1"/>
</dbReference>
<dbReference type="InterPro" id="IPR007833">
    <property type="entry name" value="Capsule_polysaccharide_synth"/>
</dbReference>
<name>A0A1V3ILK9_9PAST</name>
<protein>
    <submittedName>
        <fullName evidence="1">Beta-3-deoxy-D-manno-oct-2-ulosonic acid transferase</fullName>
    </submittedName>
</protein>
<dbReference type="GO" id="GO:0016740">
    <property type="term" value="F:transferase activity"/>
    <property type="evidence" value="ECO:0007669"/>
    <property type="project" value="UniProtKB-KW"/>
</dbReference>
<sequence length="689" mass="77235">MQKEKVNNLQPTALIFSRGIQKIPHLASFFPNERLAFYRPWLKFRANKVLGWGRRPSTKKARAYAAQHNLLFVALEDGFLRSIGLGVEGYPPLSLVYDNVGIYYDTRSPSQLELLLLAQDVKPPQEAKQARDLILQARLSKYNQALDFSGSFTKPAVLVVDQTFGDMAVKCGQADDSHFQAMLQAAIAENPHSIIVVKTHPDVLSGKKKGYLTLQENLPDNVQILAEDVNPLSLIAQVEKVYCVTSQMGFEALLAGKKVVTFGVPWFAGWGVTEDRHPQAKALAQSKRRKVRSVLQLFYVAYFQYSRYINPNTGQAGTIFDVIDYLTRMKELNNRLRGHLYCVGISLWKRAVIRPFFNLPSCKLHFVSNIAKLNGKKWEKSDRLLVWGTGNATALDYANQHDIAVLRMEDGFIRSVGLGSNLVAPLSLVCDDLGIYFNAQSPSRLEQILQTQAFSEGDLAQAAQLQQVLIAQHIGKYNVGCRQFILPQTNKTKILVVGQVEDDASIQNGSPEIFTNLGLLKAVRVANPQAYIVYKPHPDVVSGNRVGHIPPEQAVKFADQIANSENVLDCIQAVDEVHTMTSLAGFEALLRGKKVYCYGLPFYAGWGLTMDKLPITRRMRKLTLLELIAGTLIHYPQYVNPHTGTFTNALSAVYLLKQQRKSLKHSGIYRNRLAKQWDKLKHLMTALKK</sequence>
<dbReference type="GO" id="GO:0015774">
    <property type="term" value="P:polysaccharide transport"/>
    <property type="evidence" value="ECO:0007669"/>
    <property type="project" value="InterPro"/>
</dbReference>
<reference evidence="1 2" key="1">
    <citation type="submission" date="2016-10" db="EMBL/GenBank/DDBJ databases">
        <title>Rodentibacter gen. nov. and new species.</title>
        <authorList>
            <person name="Christensen H."/>
        </authorList>
    </citation>
    <scope>NUCLEOTIDE SEQUENCE [LARGE SCALE GENOMIC DNA]</scope>
    <source>
        <strain evidence="1 2">CCUG17206</strain>
    </source>
</reference>
<dbReference type="Pfam" id="PF05159">
    <property type="entry name" value="Capsule_synth"/>
    <property type="match status" value="4"/>
</dbReference>
<dbReference type="CDD" id="cd16440">
    <property type="entry name" value="beta_Kdo_transferase_KpsC_1"/>
    <property type="match status" value="1"/>
</dbReference>
<dbReference type="Proteomes" id="UP000189433">
    <property type="component" value="Unassembled WGS sequence"/>
</dbReference>
<gene>
    <name evidence="1" type="ORF">BKK50_06185</name>
</gene>
<dbReference type="GO" id="GO:0000271">
    <property type="term" value="P:polysaccharide biosynthetic process"/>
    <property type="evidence" value="ECO:0007669"/>
    <property type="project" value="InterPro"/>
</dbReference>
<evidence type="ECO:0000313" key="1">
    <source>
        <dbReference type="EMBL" id="OOF42715.1"/>
    </source>
</evidence>